<comment type="caution">
    <text evidence="2">The sequence shown here is derived from an EMBL/GenBank/DDBJ whole genome shotgun (WGS) entry which is preliminary data.</text>
</comment>
<dbReference type="EMBL" id="JALPRF010000012">
    <property type="protein sequence ID" value="MCK8495883.1"/>
    <property type="molecule type" value="Genomic_DNA"/>
</dbReference>
<protein>
    <recommendedName>
        <fullName evidence="4">DUF4025 domain-containing protein</fullName>
    </recommendedName>
</protein>
<proteinExistence type="predicted"/>
<gene>
    <name evidence="2" type="ORF">M0L20_28715</name>
</gene>
<dbReference type="Proteomes" id="UP001202180">
    <property type="component" value="Unassembled WGS sequence"/>
</dbReference>
<dbReference type="RefSeq" id="WP_248480678.1">
    <property type="nucleotide sequence ID" value="NZ_JALPRF010000012.1"/>
</dbReference>
<sequence>MSKPRKDRSDIQVGNLEKKHDLAPGAIRNPDQTDARSDKELGNLEREYGEEALKSTLDSTNHPTPNE</sequence>
<evidence type="ECO:0000313" key="2">
    <source>
        <dbReference type="EMBL" id="MCK8495883.1"/>
    </source>
</evidence>
<feature type="region of interest" description="Disordered" evidence="1">
    <location>
        <begin position="1"/>
        <end position="67"/>
    </location>
</feature>
<feature type="compositionally biased region" description="Polar residues" evidence="1">
    <location>
        <begin position="56"/>
        <end position="67"/>
    </location>
</feature>
<accession>A0ABT0HUQ2</accession>
<reference evidence="2 3" key="1">
    <citation type="submission" date="2022-04" db="EMBL/GenBank/DDBJ databases">
        <title>Spirosoma sp. strain RP8 genome sequencing and assembly.</title>
        <authorList>
            <person name="Jung Y."/>
        </authorList>
    </citation>
    <scope>NUCLEOTIDE SEQUENCE [LARGE SCALE GENOMIC DNA]</scope>
    <source>
        <strain evidence="2 3">RP8</strain>
    </source>
</reference>
<keyword evidence="3" id="KW-1185">Reference proteome</keyword>
<feature type="compositionally biased region" description="Basic and acidic residues" evidence="1">
    <location>
        <begin position="31"/>
        <end position="53"/>
    </location>
</feature>
<evidence type="ECO:0000313" key="3">
    <source>
        <dbReference type="Proteomes" id="UP001202180"/>
    </source>
</evidence>
<evidence type="ECO:0000256" key="1">
    <source>
        <dbReference type="SAM" id="MobiDB-lite"/>
    </source>
</evidence>
<name>A0ABT0HUQ2_9BACT</name>
<evidence type="ECO:0008006" key="4">
    <source>
        <dbReference type="Google" id="ProtNLM"/>
    </source>
</evidence>
<organism evidence="2 3">
    <name type="scientific">Spirosoma liriopis</name>
    <dbReference type="NCBI Taxonomy" id="2937440"/>
    <lineage>
        <taxon>Bacteria</taxon>
        <taxon>Pseudomonadati</taxon>
        <taxon>Bacteroidota</taxon>
        <taxon>Cytophagia</taxon>
        <taxon>Cytophagales</taxon>
        <taxon>Cytophagaceae</taxon>
        <taxon>Spirosoma</taxon>
    </lineage>
</organism>